<reference evidence="2 5" key="2">
    <citation type="submission" date="2019-10" db="EMBL/GenBank/DDBJ databases">
        <title>Prolixibacter strains distinguished by the presence of nitrate reductase genes were adept at nitrate-dependent anaerobic corrosion of metallic iron and carbon steel.</title>
        <authorList>
            <person name="Iino T."/>
            <person name="Shono N."/>
            <person name="Ito K."/>
            <person name="Nakamura R."/>
            <person name="Sueoka K."/>
            <person name="Harayama S."/>
            <person name="Ohkuma M."/>
        </authorList>
    </citation>
    <scope>NUCLEOTIDE SEQUENCE [LARGE SCALE GENOMIC DNA]</scope>
    <source>
        <strain evidence="2 5">MIC1-1</strain>
    </source>
</reference>
<dbReference type="Proteomes" id="UP000240621">
    <property type="component" value="Unassembled WGS sequence"/>
</dbReference>
<keyword evidence="5" id="KW-1185">Reference proteome</keyword>
<dbReference type="Pfam" id="PF13568">
    <property type="entry name" value="OMP_b-brl_2"/>
    <property type="match status" value="1"/>
</dbReference>
<reference evidence="3 4" key="1">
    <citation type="submission" date="2018-03" db="EMBL/GenBank/DDBJ databases">
        <title>Genomic Encyclopedia of Archaeal and Bacterial Type Strains, Phase II (KMG-II): from individual species to whole genera.</title>
        <authorList>
            <person name="Goeker M."/>
        </authorList>
    </citation>
    <scope>NUCLEOTIDE SEQUENCE [LARGE SCALE GENOMIC DNA]</scope>
    <source>
        <strain evidence="3 4">DSM 27267</strain>
    </source>
</reference>
<comment type="caution">
    <text evidence="3">The sequence shown here is derived from an EMBL/GenBank/DDBJ whole genome shotgun (WGS) entry which is preliminary data.</text>
</comment>
<organism evidence="3 4">
    <name type="scientific">Prolixibacter denitrificans</name>
    <dbReference type="NCBI Taxonomy" id="1541063"/>
    <lineage>
        <taxon>Bacteria</taxon>
        <taxon>Pseudomonadati</taxon>
        <taxon>Bacteroidota</taxon>
        <taxon>Bacteroidia</taxon>
        <taxon>Marinilabiliales</taxon>
        <taxon>Prolixibacteraceae</taxon>
        <taxon>Prolixibacter</taxon>
    </lineage>
</organism>
<evidence type="ECO:0000313" key="5">
    <source>
        <dbReference type="Proteomes" id="UP000396862"/>
    </source>
</evidence>
<accession>A0A2P8CJF9</accession>
<name>A0A2P8CJF9_9BACT</name>
<evidence type="ECO:0000313" key="2">
    <source>
        <dbReference type="EMBL" id="GET23637.1"/>
    </source>
</evidence>
<dbReference type="Proteomes" id="UP000396862">
    <property type="component" value="Unassembled WGS sequence"/>
</dbReference>
<evidence type="ECO:0000259" key="1">
    <source>
        <dbReference type="Pfam" id="PF13568"/>
    </source>
</evidence>
<feature type="domain" description="Outer membrane protein beta-barrel" evidence="1">
    <location>
        <begin position="18"/>
        <end position="224"/>
    </location>
</feature>
<proteinExistence type="predicted"/>
<dbReference type="EMBL" id="PYGC01000001">
    <property type="protein sequence ID" value="PSK85095.1"/>
    <property type="molecule type" value="Genomic_DNA"/>
</dbReference>
<dbReference type="EMBL" id="BLAU01000001">
    <property type="protein sequence ID" value="GET23637.1"/>
    <property type="molecule type" value="Genomic_DNA"/>
</dbReference>
<evidence type="ECO:0000313" key="4">
    <source>
        <dbReference type="Proteomes" id="UP000240621"/>
    </source>
</evidence>
<sequence length="257" mass="29229">MLVGNITYAQFGRVQSLSSFDDRPIHFGFFLGVNAMDFGFRFYPDPIAQNPVLQLPENAGVKSKTEQYYRGRSIRVDVDPISPGFSVGIVSNFRLTEFADLRITPGMSFGSRQLVYNDTINQEILNGLGTNGLDEKSYLNIPSTYIDIPVGVRLKGKRYGNLRPYIYLGGTYRIDLENKRAAERVLHMYKTGAYVDFAMGLDSYLQFFRLSTEFRVSLGVDNLIDHSIGTDENRIPYYGFAVERLTSNVFSLIFYFE</sequence>
<evidence type="ECO:0000313" key="3">
    <source>
        <dbReference type="EMBL" id="PSK85095.1"/>
    </source>
</evidence>
<dbReference type="InterPro" id="IPR025665">
    <property type="entry name" value="Beta-barrel_OMP_2"/>
</dbReference>
<protein>
    <submittedName>
        <fullName evidence="3">Outer membrane protein with beta-barrel domain</fullName>
    </submittedName>
    <submittedName>
        <fullName evidence="2">PorT protein</fullName>
    </submittedName>
</protein>
<dbReference type="AlphaFoldDB" id="A0A2P8CJF9"/>
<gene>
    <name evidence="2" type="primary">porT</name>
    <name evidence="3" type="ORF">CLV93_10147</name>
    <name evidence="2" type="ORF">JCM18694_38830</name>
</gene>